<keyword evidence="5" id="KW-1185">Reference proteome</keyword>
<comment type="similarity">
    <text evidence="1">Belongs to the SCO1/2 family.</text>
</comment>
<dbReference type="CDD" id="cd02968">
    <property type="entry name" value="SCO"/>
    <property type="match status" value="1"/>
</dbReference>
<feature type="disulfide bond" description="Redox-active" evidence="3">
    <location>
        <begin position="79"/>
        <end position="83"/>
    </location>
</feature>
<proteinExistence type="inferred from homology"/>
<reference evidence="4 5" key="1">
    <citation type="submission" date="2019-03" db="EMBL/GenBank/DDBJ databases">
        <title>Genomic Encyclopedia of Type Strains, Phase IV (KMG-IV): sequencing the most valuable type-strain genomes for metagenomic binning, comparative biology and taxonomic classification.</title>
        <authorList>
            <person name="Goeker M."/>
        </authorList>
    </citation>
    <scope>NUCLEOTIDE SEQUENCE [LARGE SCALE GENOMIC DNA]</scope>
    <source>
        <strain evidence="4 5">DSM 19610</strain>
    </source>
</reference>
<evidence type="ECO:0000256" key="3">
    <source>
        <dbReference type="PIRSR" id="PIRSR603782-2"/>
    </source>
</evidence>
<dbReference type="InterPro" id="IPR003782">
    <property type="entry name" value="SCO1/SenC"/>
</dbReference>
<gene>
    <name evidence="4" type="ORF">DFR30_2072</name>
</gene>
<evidence type="ECO:0000313" key="5">
    <source>
        <dbReference type="Proteomes" id="UP000295707"/>
    </source>
</evidence>
<keyword evidence="2" id="KW-0186">Copper</keyword>
<dbReference type="PANTHER" id="PTHR12151:SF25">
    <property type="entry name" value="LINALOOL DEHYDRATASE_ISOMERASE DOMAIN-CONTAINING PROTEIN"/>
    <property type="match status" value="1"/>
</dbReference>
<dbReference type="InterPro" id="IPR036249">
    <property type="entry name" value="Thioredoxin-like_sf"/>
</dbReference>
<dbReference type="AlphaFoldDB" id="A0A4R1HBL0"/>
<keyword evidence="3" id="KW-1015">Disulfide bond</keyword>
<dbReference type="RefSeq" id="WP_132972894.1">
    <property type="nucleotide sequence ID" value="NZ_SMFX01000001.1"/>
</dbReference>
<feature type="binding site" evidence="2">
    <location>
        <position position="79"/>
    </location>
    <ligand>
        <name>Cu cation</name>
        <dbReference type="ChEBI" id="CHEBI:23378"/>
    </ligand>
</feature>
<dbReference type="Pfam" id="PF02630">
    <property type="entry name" value="SCO1-SenC"/>
    <property type="match status" value="1"/>
</dbReference>
<dbReference type="SUPFAM" id="SSF52833">
    <property type="entry name" value="Thioredoxin-like"/>
    <property type="match status" value="1"/>
</dbReference>
<dbReference type="GO" id="GO:0046872">
    <property type="term" value="F:metal ion binding"/>
    <property type="evidence" value="ECO:0007669"/>
    <property type="project" value="UniProtKB-KW"/>
</dbReference>
<dbReference type="Proteomes" id="UP000295707">
    <property type="component" value="Unassembled WGS sequence"/>
</dbReference>
<dbReference type="PANTHER" id="PTHR12151">
    <property type="entry name" value="ELECTRON TRANSPORT PROTIN SCO1/SENC FAMILY MEMBER"/>
    <property type="match status" value="1"/>
</dbReference>
<feature type="binding site" evidence="2">
    <location>
        <position position="83"/>
    </location>
    <ligand>
        <name>Cu cation</name>
        <dbReference type="ChEBI" id="CHEBI:23378"/>
    </ligand>
</feature>
<evidence type="ECO:0000313" key="4">
    <source>
        <dbReference type="EMBL" id="TCK18788.1"/>
    </source>
</evidence>
<keyword evidence="2" id="KW-0479">Metal-binding</keyword>
<evidence type="ECO:0000256" key="2">
    <source>
        <dbReference type="PIRSR" id="PIRSR603782-1"/>
    </source>
</evidence>
<name>A0A4R1HBL0_9GAMM</name>
<sequence length="211" mass="23312">MLNSNITTRVAGRIIPVLAALWLLTSCSSPEPPQLAGGTLLPTPREVVPFTLVDHHNAPFTRDSLRGQWSFAFFGYTHCPDVCPNALGMLKRVETLLEADGVTPLPRVLFVSVDPARDTPEVLASYVAYFHPAFVGVTGEDAELKRLTRQLGILYGRSPGETDKDYLVDHSAAIILFNPEGHYQALFNVPHDPQKIAADFVAIRNWYEASR</sequence>
<feature type="binding site" evidence="2">
    <location>
        <position position="170"/>
    </location>
    <ligand>
        <name>Cu cation</name>
        <dbReference type="ChEBI" id="CHEBI:23378"/>
    </ligand>
</feature>
<comment type="caution">
    <text evidence="4">The sequence shown here is derived from an EMBL/GenBank/DDBJ whole genome shotgun (WGS) entry which is preliminary data.</text>
</comment>
<evidence type="ECO:0000256" key="1">
    <source>
        <dbReference type="ARBA" id="ARBA00010996"/>
    </source>
</evidence>
<dbReference type="FunFam" id="3.40.30.10:FF:000013">
    <property type="entry name" value="Blast:Protein SCO1 homolog, mitochondrial"/>
    <property type="match status" value="1"/>
</dbReference>
<dbReference type="EMBL" id="SMFX01000001">
    <property type="protein sequence ID" value="TCK18788.1"/>
    <property type="molecule type" value="Genomic_DNA"/>
</dbReference>
<dbReference type="Gene3D" id="3.40.30.10">
    <property type="entry name" value="Glutaredoxin"/>
    <property type="match status" value="1"/>
</dbReference>
<accession>A0A4R1HBL0</accession>
<protein>
    <submittedName>
        <fullName evidence="4">Protein SCO1/2</fullName>
    </submittedName>
</protein>
<dbReference type="OrthoDB" id="9790194at2"/>
<organism evidence="4 5">
    <name type="scientific">Thiogranum longum</name>
    <dbReference type="NCBI Taxonomy" id="1537524"/>
    <lineage>
        <taxon>Bacteria</taxon>
        <taxon>Pseudomonadati</taxon>
        <taxon>Pseudomonadota</taxon>
        <taxon>Gammaproteobacteria</taxon>
        <taxon>Chromatiales</taxon>
        <taxon>Ectothiorhodospiraceae</taxon>
        <taxon>Thiogranum</taxon>
    </lineage>
</organism>